<gene>
    <name evidence="3" type="primary">LOC132804522</name>
</gene>
<accession>A0ABM4AED1</accession>
<sequence length="184" mass="20703">MGFNVSLSVTLRTTIERRDVYCGLIGVERRSARPLTATGRGRLGGNEELPSWTRGRGVGDSQTVMTWMQRKGLKNGRMWTIRAGVCETLLRRSDDRRASDDQISQPLSWKYKAIDTKLGHGNDTGCILGPANEDPISHSPLFGIAKLANIYIGLAFYMECCICVAKYREKDEVRQLPRSHMFHL</sequence>
<evidence type="ECO:0000313" key="3">
    <source>
        <dbReference type="RefSeq" id="XP_060675087.1"/>
    </source>
</evidence>
<organism evidence="2 3">
    <name type="scientific">Ziziphus jujuba</name>
    <name type="common">Chinese jujube</name>
    <name type="synonym">Ziziphus sativa</name>
    <dbReference type="NCBI Taxonomy" id="326968"/>
    <lineage>
        <taxon>Eukaryota</taxon>
        <taxon>Viridiplantae</taxon>
        <taxon>Streptophyta</taxon>
        <taxon>Embryophyta</taxon>
        <taxon>Tracheophyta</taxon>
        <taxon>Spermatophyta</taxon>
        <taxon>Magnoliopsida</taxon>
        <taxon>eudicotyledons</taxon>
        <taxon>Gunneridae</taxon>
        <taxon>Pentapetalae</taxon>
        <taxon>rosids</taxon>
        <taxon>fabids</taxon>
        <taxon>Rosales</taxon>
        <taxon>Rhamnaceae</taxon>
        <taxon>Paliureae</taxon>
        <taxon>Ziziphus</taxon>
    </lineage>
</organism>
<keyword evidence="2" id="KW-1185">Reference proteome</keyword>
<name>A0ABM4AED1_ZIZJJ</name>
<feature type="region of interest" description="Disordered" evidence="1">
    <location>
        <begin position="36"/>
        <end position="55"/>
    </location>
</feature>
<evidence type="ECO:0000256" key="1">
    <source>
        <dbReference type="SAM" id="MobiDB-lite"/>
    </source>
</evidence>
<evidence type="ECO:0000313" key="2">
    <source>
        <dbReference type="Proteomes" id="UP001652623"/>
    </source>
</evidence>
<protein>
    <submittedName>
        <fullName evidence="3">Uncharacterized protein LOC132804522</fullName>
    </submittedName>
</protein>
<proteinExistence type="predicted"/>
<dbReference type="RefSeq" id="XP_060675087.1">
    <property type="nucleotide sequence ID" value="XM_060819104.1"/>
</dbReference>
<reference evidence="3" key="2">
    <citation type="submission" date="2025-08" db="UniProtKB">
        <authorList>
            <consortium name="RefSeq"/>
        </authorList>
    </citation>
    <scope>IDENTIFICATION</scope>
    <source>
        <tissue evidence="3">Seedling</tissue>
    </source>
</reference>
<dbReference type="Proteomes" id="UP001652623">
    <property type="component" value="Chromosome 1"/>
</dbReference>
<reference evidence="2" key="1">
    <citation type="submission" date="2025-05" db="UniProtKB">
        <authorList>
            <consortium name="RefSeq"/>
        </authorList>
    </citation>
    <scope>NUCLEOTIDE SEQUENCE [LARGE SCALE GENOMIC DNA]</scope>
</reference>
<dbReference type="PANTHER" id="PTHR46225:SF1">
    <property type="entry name" value="RING_U-BOX SUPERFAMILY PROTEIN"/>
    <property type="match status" value="1"/>
</dbReference>
<dbReference type="GeneID" id="132804522"/>
<dbReference type="PANTHER" id="PTHR46225">
    <property type="entry name" value="C3H4 TYPE ZINC FINGER PROTEIN"/>
    <property type="match status" value="1"/>
</dbReference>